<dbReference type="AlphaFoldDB" id="A0A392N4X1"/>
<protein>
    <submittedName>
        <fullName evidence="1">Uncharacterized protein</fullName>
    </submittedName>
</protein>
<dbReference type="Proteomes" id="UP000265520">
    <property type="component" value="Unassembled WGS sequence"/>
</dbReference>
<name>A0A392N4X1_9FABA</name>
<dbReference type="EMBL" id="LXQA010028301">
    <property type="protein sequence ID" value="MCH94847.1"/>
    <property type="molecule type" value="Genomic_DNA"/>
</dbReference>
<evidence type="ECO:0000313" key="1">
    <source>
        <dbReference type="EMBL" id="MCH94847.1"/>
    </source>
</evidence>
<evidence type="ECO:0000313" key="2">
    <source>
        <dbReference type="Proteomes" id="UP000265520"/>
    </source>
</evidence>
<proteinExistence type="predicted"/>
<sequence length="62" mass="6601">MSGSENLSPLTRTRRRAAALALSFSVPLTGFSSPSVTSDKETIVQASPLLLFRYSAPTLSSK</sequence>
<accession>A0A392N4X1</accession>
<keyword evidence="2" id="KW-1185">Reference proteome</keyword>
<comment type="caution">
    <text evidence="1">The sequence shown here is derived from an EMBL/GenBank/DDBJ whole genome shotgun (WGS) entry which is preliminary data.</text>
</comment>
<feature type="non-terminal residue" evidence="1">
    <location>
        <position position="62"/>
    </location>
</feature>
<reference evidence="1 2" key="1">
    <citation type="journal article" date="2018" name="Front. Plant Sci.">
        <title>Red Clover (Trifolium pratense) and Zigzag Clover (T. medium) - A Picture of Genomic Similarities and Differences.</title>
        <authorList>
            <person name="Dluhosova J."/>
            <person name="Istvanek J."/>
            <person name="Nedelnik J."/>
            <person name="Repkova J."/>
        </authorList>
    </citation>
    <scope>NUCLEOTIDE SEQUENCE [LARGE SCALE GENOMIC DNA]</scope>
    <source>
        <strain evidence="2">cv. 10/8</strain>
        <tissue evidence="1">Leaf</tissue>
    </source>
</reference>
<organism evidence="1 2">
    <name type="scientific">Trifolium medium</name>
    <dbReference type="NCBI Taxonomy" id="97028"/>
    <lineage>
        <taxon>Eukaryota</taxon>
        <taxon>Viridiplantae</taxon>
        <taxon>Streptophyta</taxon>
        <taxon>Embryophyta</taxon>
        <taxon>Tracheophyta</taxon>
        <taxon>Spermatophyta</taxon>
        <taxon>Magnoliopsida</taxon>
        <taxon>eudicotyledons</taxon>
        <taxon>Gunneridae</taxon>
        <taxon>Pentapetalae</taxon>
        <taxon>rosids</taxon>
        <taxon>fabids</taxon>
        <taxon>Fabales</taxon>
        <taxon>Fabaceae</taxon>
        <taxon>Papilionoideae</taxon>
        <taxon>50 kb inversion clade</taxon>
        <taxon>NPAAA clade</taxon>
        <taxon>Hologalegina</taxon>
        <taxon>IRL clade</taxon>
        <taxon>Trifolieae</taxon>
        <taxon>Trifolium</taxon>
    </lineage>
</organism>